<dbReference type="Pfam" id="PF05045">
    <property type="entry name" value="RgpF"/>
    <property type="match status" value="1"/>
</dbReference>
<dbReference type="SUPFAM" id="SSF53448">
    <property type="entry name" value="Nucleotide-diphospho-sugar transferases"/>
    <property type="match status" value="1"/>
</dbReference>
<comment type="caution">
    <text evidence="3">The sequence shown here is derived from an EMBL/GenBank/DDBJ whole genome shotgun (WGS) entry which is preliminary data.</text>
</comment>
<dbReference type="InterPro" id="IPR029044">
    <property type="entry name" value="Nucleotide-diphossugar_trans"/>
</dbReference>
<dbReference type="PANTHER" id="PTHR43685">
    <property type="entry name" value="GLYCOSYLTRANSFERASE"/>
    <property type="match status" value="1"/>
</dbReference>
<accession>A0ABW2S884</accession>
<keyword evidence="4" id="KW-1185">Reference proteome</keyword>
<dbReference type="InterPro" id="IPR001173">
    <property type="entry name" value="Glyco_trans_2-like"/>
</dbReference>
<keyword evidence="1" id="KW-0175">Coiled coil</keyword>
<dbReference type="Gene3D" id="3.90.550.10">
    <property type="entry name" value="Spore Coat Polysaccharide Biosynthesis Protein SpsA, Chain A"/>
    <property type="match status" value="1"/>
</dbReference>
<dbReference type="Proteomes" id="UP001596457">
    <property type="component" value="Unassembled WGS sequence"/>
</dbReference>
<dbReference type="RefSeq" id="WP_382198946.1">
    <property type="nucleotide sequence ID" value="NZ_JBHTBZ010000012.1"/>
</dbReference>
<dbReference type="InterPro" id="IPR036412">
    <property type="entry name" value="HAD-like_sf"/>
</dbReference>
<dbReference type="InterPro" id="IPR007739">
    <property type="entry name" value="RgpF"/>
</dbReference>
<dbReference type="PANTHER" id="PTHR43685:SF2">
    <property type="entry name" value="GLYCOSYLTRANSFERASE 2-LIKE DOMAIN-CONTAINING PROTEIN"/>
    <property type="match status" value="1"/>
</dbReference>
<evidence type="ECO:0000256" key="1">
    <source>
        <dbReference type="SAM" id="Coils"/>
    </source>
</evidence>
<gene>
    <name evidence="3" type="ORF">ACFQU0_04575</name>
</gene>
<feature type="coiled-coil region" evidence="1">
    <location>
        <begin position="262"/>
        <end position="310"/>
    </location>
</feature>
<organism evidence="3 4">
    <name type="scientific">Hydrogenophaga defluvii</name>
    <dbReference type="NCBI Taxonomy" id="249410"/>
    <lineage>
        <taxon>Bacteria</taxon>
        <taxon>Pseudomonadati</taxon>
        <taxon>Pseudomonadota</taxon>
        <taxon>Betaproteobacteria</taxon>
        <taxon>Burkholderiales</taxon>
        <taxon>Comamonadaceae</taxon>
        <taxon>Hydrogenophaga</taxon>
    </lineage>
</organism>
<evidence type="ECO:0000313" key="4">
    <source>
        <dbReference type="Proteomes" id="UP001596457"/>
    </source>
</evidence>
<dbReference type="Gene3D" id="3.40.50.1000">
    <property type="entry name" value="HAD superfamily/HAD-like"/>
    <property type="match status" value="1"/>
</dbReference>
<dbReference type="Gene3D" id="1.10.150.400">
    <property type="match status" value="1"/>
</dbReference>
<dbReference type="InterPro" id="IPR023214">
    <property type="entry name" value="HAD_sf"/>
</dbReference>
<sequence length="1313" mass="146598">MTNSNEPLVSVIVRSMDRPSLADAVGSVARQTYKHIEILVVNAKGGQHSDVAPIAGGRPVRLVNQAGAGLSRSAAANAGLATVQGAYFAFLDDDDALDEDHFAGLLEVARVHTPNTVVYAGIRGVDGDDPAKKVLRVFADEYEPGKLLVGNFIPIHGPLVPAALLAHGARFDESLSLYEDWDFWLQLSRHAPFVLSPKVTGTYTINGTSGVNPMVATPDAVHNATFYLYRKWLPQLQVDDLWDVSRLYHHRNHALYLAHQDKARLDTSLREMEKRCDELQQAWATKEEVIERLSTEQAQLRSQLEVAQNTVDAIYRSKSWRLTAPLRVVMSWWRTTTNGSGKNRVKDVLKNVGPRVSQYLAVGRFALHAARHHGGLFRMSKKALAIFQVEGLAGVVRRLPVHRKHSLVARHSASTTLQAPEWLQGDHADLPPVAGVVVVAHVYYPELFEELAQALASIPWPYTLCISVTSPQAEATVKARAVKLPRVQALDVRVVPNRGRDISPVLVEFREAILRGRYLLHVHTKKSMYSGRERMEWRRYLIDGLLGSERRIRHIFRVLTRDDAVGIVYPDTFEGVPYWAHSWLKNRGVAHGLAGRLGLDLGHRNYVDAPMGSMFWARVDALTPLLDLKLSYRDFPEELGQTDGTLQHAVERFFVLAAHHAGFAHRVFLDGEGGATVFMGQGRNNLQHYYAITAQQRIARAGADAKIVSFDIFDTLFVRPWLTPDSLFAYMDDIAQRRWGLAGCARLRKEAEQHARLASSSGDPGMDDIYACMAKLLPNPGLAPHIRALEENLELKALQPRQDVLGAARRLKEQGRRMVLVSDMYLPRAFLQQLLQAHQITCFDEIYVSNAVGLRKDRGDMWAELPRRENVAADDWLHVGDNEHSDLQLPLEAGYRHPVHVMKAADQFFLFNEDAAAWIQPQHWQESLLLGLLANRLFVPGLAHQPVTVDVESRGLGVHSLHDLGYLAFGPVMVAFMAWLMKTSKDDGVTQLLYASREGHLLKQAHELIARYLPTPDVAYFLCSRRAAVFASIVDEASLEPLLKAHFNGTLADFLRLRLGVDDLAAYTERLGHEQMGANCDLPERTTFCRRSLAACLDLLQDAASSERVAYQAYAQEIMVGQRAALVDIGFSGTIQKALSNFLTGVSGAYYFVTVEAAAEVEATGQFAKGCFGQYINAFHSDMPIYQYALLSEAILTAPHGQLVRFVMQDGQPVPQFKAGGVAQAHFSDIEHIHRGALRFLEDVLQTVGADFEQLAGHHFTANLAIRQLMRGRWKLHVETPVLQVEDNYSGNQEISVFDFYEKKRLRLPGTLD</sequence>
<evidence type="ECO:0000259" key="2">
    <source>
        <dbReference type="Pfam" id="PF00535"/>
    </source>
</evidence>
<dbReference type="Pfam" id="PF00535">
    <property type="entry name" value="Glycos_transf_2"/>
    <property type="match status" value="1"/>
</dbReference>
<name>A0ABW2S884_9BURK</name>
<reference evidence="4" key="1">
    <citation type="journal article" date="2019" name="Int. J. Syst. Evol. Microbiol.">
        <title>The Global Catalogue of Microorganisms (GCM) 10K type strain sequencing project: providing services to taxonomists for standard genome sequencing and annotation.</title>
        <authorList>
            <consortium name="The Broad Institute Genomics Platform"/>
            <consortium name="The Broad Institute Genome Sequencing Center for Infectious Disease"/>
            <person name="Wu L."/>
            <person name="Ma J."/>
        </authorList>
    </citation>
    <scope>NUCLEOTIDE SEQUENCE [LARGE SCALE GENOMIC DNA]</scope>
    <source>
        <strain evidence="4">CCUG 53903</strain>
    </source>
</reference>
<evidence type="ECO:0000313" key="3">
    <source>
        <dbReference type="EMBL" id="MFC7459700.1"/>
    </source>
</evidence>
<proteinExistence type="predicted"/>
<dbReference type="InterPro" id="IPR050834">
    <property type="entry name" value="Glycosyltransf_2"/>
</dbReference>
<dbReference type="EMBL" id="JBHTBZ010000012">
    <property type="protein sequence ID" value="MFC7459700.1"/>
    <property type="molecule type" value="Genomic_DNA"/>
</dbReference>
<protein>
    <submittedName>
        <fullName evidence="3">Rhamnan synthesis F family protein</fullName>
    </submittedName>
</protein>
<dbReference type="SUPFAM" id="SSF56784">
    <property type="entry name" value="HAD-like"/>
    <property type="match status" value="1"/>
</dbReference>
<feature type="domain" description="Glycosyltransferase 2-like" evidence="2">
    <location>
        <begin position="16"/>
        <end position="136"/>
    </location>
</feature>